<dbReference type="Pfam" id="PF13416">
    <property type="entry name" value="SBP_bac_8"/>
    <property type="match status" value="1"/>
</dbReference>
<gene>
    <name evidence="7" type="ORF">BCM02_101118</name>
</gene>
<dbReference type="GO" id="GO:0015144">
    <property type="term" value="F:carbohydrate transmembrane transporter activity"/>
    <property type="evidence" value="ECO:0007669"/>
    <property type="project" value="InterPro"/>
</dbReference>
<reference evidence="7 8" key="1">
    <citation type="submission" date="2019-07" db="EMBL/GenBank/DDBJ databases">
        <title>Genomic Encyclopedia of Type Strains, Phase III (KMG-III): the genomes of soil and plant-associated and newly described type strains.</title>
        <authorList>
            <person name="Whitman W."/>
        </authorList>
    </citation>
    <scope>NUCLEOTIDE SEQUENCE [LARGE SCALE GENOMIC DNA]</scope>
    <source>
        <strain evidence="7 8">BL24</strain>
    </source>
</reference>
<comment type="caution">
    <text evidence="7">The sequence shown here is derived from an EMBL/GenBank/DDBJ whole genome shotgun (WGS) entry which is preliminary data.</text>
</comment>
<keyword evidence="5" id="KW-0449">Lipoprotein</keyword>
<dbReference type="InterPro" id="IPR006060">
    <property type="entry name" value="Maltose/Cyclodextrin-bd"/>
</dbReference>
<comment type="subcellular location">
    <subcellularLocation>
        <location evidence="5">Cell membrane</location>
        <topology evidence="5">Lipid-anchor</topology>
    </subcellularLocation>
</comment>
<dbReference type="PROSITE" id="PS51257">
    <property type="entry name" value="PROKAR_LIPOPROTEIN"/>
    <property type="match status" value="1"/>
</dbReference>
<dbReference type="GO" id="GO:0015768">
    <property type="term" value="P:maltose transport"/>
    <property type="evidence" value="ECO:0007669"/>
    <property type="project" value="TreeGrafter"/>
</dbReference>
<comment type="similarity">
    <text evidence="1 5">Belongs to the bacterial solute-binding protein 1 family.</text>
</comment>
<name>A0A5S5CJ14_9BACL</name>
<evidence type="ECO:0000256" key="3">
    <source>
        <dbReference type="ARBA" id="ARBA00022597"/>
    </source>
</evidence>
<dbReference type="RefSeq" id="WP_148927117.1">
    <property type="nucleotide sequence ID" value="NZ_VNHS01000001.1"/>
</dbReference>
<dbReference type="AlphaFoldDB" id="A0A5S5CJ14"/>
<feature type="compositionally biased region" description="Polar residues" evidence="6">
    <location>
        <begin position="20"/>
        <end position="37"/>
    </location>
</feature>
<dbReference type="PANTHER" id="PTHR30061:SF50">
    <property type="entry name" value="MALTOSE_MALTODEXTRIN-BINDING PERIPLASMIC PROTEIN"/>
    <property type="match status" value="1"/>
</dbReference>
<dbReference type="InterPro" id="IPR006059">
    <property type="entry name" value="SBP"/>
</dbReference>
<keyword evidence="8" id="KW-1185">Reference proteome</keyword>
<dbReference type="PANTHER" id="PTHR30061">
    <property type="entry name" value="MALTOSE-BINDING PERIPLASMIC PROTEIN"/>
    <property type="match status" value="1"/>
</dbReference>
<dbReference type="GO" id="GO:1901982">
    <property type="term" value="F:maltose binding"/>
    <property type="evidence" value="ECO:0007669"/>
    <property type="project" value="TreeGrafter"/>
</dbReference>
<dbReference type="Gene3D" id="3.40.190.10">
    <property type="entry name" value="Periplasmic binding protein-like II"/>
    <property type="match status" value="2"/>
</dbReference>
<evidence type="ECO:0000256" key="2">
    <source>
        <dbReference type="ARBA" id="ARBA00022448"/>
    </source>
</evidence>
<organism evidence="7 8">
    <name type="scientific">Paenibacillus methanolicus</name>
    <dbReference type="NCBI Taxonomy" id="582686"/>
    <lineage>
        <taxon>Bacteria</taxon>
        <taxon>Bacillati</taxon>
        <taxon>Bacillota</taxon>
        <taxon>Bacilli</taxon>
        <taxon>Bacillales</taxon>
        <taxon>Paenibacillaceae</taxon>
        <taxon>Paenibacillus</taxon>
    </lineage>
</organism>
<dbReference type="PRINTS" id="PR00181">
    <property type="entry name" value="MALTOSEBP"/>
</dbReference>
<feature type="region of interest" description="Disordered" evidence="6">
    <location>
        <begin position="20"/>
        <end position="55"/>
    </location>
</feature>
<keyword evidence="3 5" id="KW-0762">Sugar transport</keyword>
<evidence type="ECO:0000256" key="1">
    <source>
        <dbReference type="ARBA" id="ARBA00008520"/>
    </source>
</evidence>
<proteinExistence type="inferred from homology"/>
<keyword evidence="5" id="KW-0472">Membrane</keyword>
<dbReference type="OrthoDB" id="9766758at2"/>
<evidence type="ECO:0000256" key="5">
    <source>
        <dbReference type="RuleBase" id="RU365005"/>
    </source>
</evidence>
<dbReference type="SUPFAM" id="SSF53850">
    <property type="entry name" value="Periplasmic binding protein-like II"/>
    <property type="match status" value="1"/>
</dbReference>
<feature type="chain" id="PRO_5039759109" description="Maltodextrin-binding protein" evidence="5">
    <location>
        <begin position="20"/>
        <end position="433"/>
    </location>
</feature>
<keyword evidence="2 5" id="KW-0813">Transport</keyword>
<sequence>MGRKKIVAFTLLFAFTASGCSQTSDPATPVESTSAPSTEAAEGTNPEYPAGLKPEPGAELKVWEGGGVNGQWVEYVTTAFTKTYNIPVKIEVVENGDAPKKLQTDGPAGLAADVFVAPHDHLGNMASAGLILPNDEFKEMMQNDFMDSAMKGVTLGDTLYGFPTGVETYALYYNKKLVPEPPKTFDELIAIAGKINDPKQKTYGLMWEMGNLYYDSAFFQGFGGYVFGKNGSDAQDIGLNNEASVNALDYIGKIKTVVPFKKEDVTYDIKEGLFKEGKLAFNINGQAGAASLEGAVDFGVIPLPKLPNGETPKSFLGIRALYVNSYTKYPQASKLFAHFASSKEMLAKRFEISGQLPPRNDLMNDPAIANDPYAAPFLQQAASAIAMPSIPEMVNVWGPMGTAVTQAWNNGGDSKALLDEAVKQIREAISINK</sequence>
<dbReference type="CDD" id="cd13586">
    <property type="entry name" value="PBP2_Maltose_binding_like"/>
    <property type="match status" value="1"/>
</dbReference>
<evidence type="ECO:0000256" key="4">
    <source>
        <dbReference type="ARBA" id="ARBA00022729"/>
    </source>
</evidence>
<feature type="signal peptide" evidence="5">
    <location>
        <begin position="1"/>
        <end position="19"/>
    </location>
</feature>
<accession>A0A5S5CJ14</accession>
<dbReference type="GO" id="GO:0055052">
    <property type="term" value="C:ATP-binding cassette (ABC) transporter complex, substrate-binding subunit-containing"/>
    <property type="evidence" value="ECO:0007669"/>
    <property type="project" value="TreeGrafter"/>
</dbReference>
<evidence type="ECO:0000256" key="6">
    <source>
        <dbReference type="SAM" id="MobiDB-lite"/>
    </source>
</evidence>
<dbReference type="Proteomes" id="UP000323257">
    <property type="component" value="Unassembled WGS sequence"/>
</dbReference>
<dbReference type="GO" id="GO:0042956">
    <property type="term" value="P:maltodextrin transmembrane transport"/>
    <property type="evidence" value="ECO:0007669"/>
    <property type="project" value="TreeGrafter"/>
</dbReference>
<dbReference type="EMBL" id="VNHS01000001">
    <property type="protein sequence ID" value="TYP79003.1"/>
    <property type="molecule type" value="Genomic_DNA"/>
</dbReference>
<keyword evidence="5" id="KW-1003">Cell membrane</keyword>
<evidence type="ECO:0000313" key="7">
    <source>
        <dbReference type="EMBL" id="TYP79003.1"/>
    </source>
</evidence>
<protein>
    <recommendedName>
        <fullName evidence="5">Maltodextrin-binding protein</fullName>
    </recommendedName>
</protein>
<evidence type="ECO:0000313" key="8">
    <source>
        <dbReference type="Proteomes" id="UP000323257"/>
    </source>
</evidence>
<keyword evidence="4 5" id="KW-0732">Signal</keyword>